<keyword evidence="3" id="KW-1185">Reference proteome</keyword>
<dbReference type="InParanoid" id="A0A1I5QFQ6"/>
<gene>
    <name evidence="2" type="ORF">SAMN04489713_114117</name>
</gene>
<evidence type="ECO:0000313" key="3">
    <source>
        <dbReference type="Proteomes" id="UP000183413"/>
    </source>
</evidence>
<evidence type="ECO:0000313" key="2">
    <source>
        <dbReference type="EMBL" id="SFP45072.1"/>
    </source>
</evidence>
<name>A0A1I5QFQ6_9ACTN</name>
<dbReference type="AlphaFoldDB" id="A0A1I5QFQ6"/>
<protein>
    <recommendedName>
        <fullName evidence="4">Secreted protein</fullName>
    </recommendedName>
</protein>
<evidence type="ECO:0008006" key="4">
    <source>
        <dbReference type="Google" id="ProtNLM"/>
    </source>
</evidence>
<proteinExistence type="predicted"/>
<feature type="signal peptide" evidence="1">
    <location>
        <begin position="1"/>
        <end position="22"/>
    </location>
</feature>
<dbReference type="Proteomes" id="UP000183413">
    <property type="component" value="Unassembled WGS sequence"/>
</dbReference>
<organism evidence="2 3">
    <name type="scientific">Actinomadura madurae</name>
    <dbReference type="NCBI Taxonomy" id="1993"/>
    <lineage>
        <taxon>Bacteria</taxon>
        <taxon>Bacillati</taxon>
        <taxon>Actinomycetota</taxon>
        <taxon>Actinomycetes</taxon>
        <taxon>Streptosporangiales</taxon>
        <taxon>Thermomonosporaceae</taxon>
        <taxon>Actinomadura</taxon>
    </lineage>
</organism>
<dbReference type="STRING" id="1993.SAMN04489713_114117"/>
<accession>A0A1I5QFQ6</accession>
<feature type="chain" id="PRO_5038901875" description="Secreted protein" evidence="1">
    <location>
        <begin position="23"/>
        <end position="705"/>
    </location>
</feature>
<reference evidence="2 3" key="1">
    <citation type="submission" date="2016-10" db="EMBL/GenBank/DDBJ databases">
        <authorList>
            <person name="de Groot N.N."/>
        </authorList>
    </citation>
    <scope>NUCLEOTIDE SEQUENCE [LARGE SCALE GENOMIC DNA]</scope>
    <source>
        <strain evidence="2 3">DSM 43067</strain>
    </source>
</reference>
<sequence length="705" mass="73058">MLQYGRRLASLAATAAVATALAVVGMPGAGPSASADIGAELPFLCTTPTGTQRVDVAVKASAPAAGRVGEPVQPGTVAISANVPSTLLRGPAEPAGGGTADPVAPGVQAMAGVTGTARLDVDIVQGTRVLDAGWPVFALAAEGPSTGEAVRLTGHGVTSPITPSAPGQLAWRARGLTLVLDDSEGTAGKPVSLNCTPPRSPRLGSVSVRGRTPAAAGVPATGQGIAPQAEPPSTLECFEIPPPPVNPGDDPEYSLNLDEKLYEIFNKPERPSTGIARVPPEGYDPGLPYCARGAGFANIKKLGSATPIAAESVFRRGVVTYRANPPTTGTNYLEQQGYVLNTTVPSRATILSLGFMPTTAAAETVQLRAPGDPINRKVGNLRIVAPLQAPNVRPPGVESSNAWMRQYVAVRVKDVSVNGTALNVGQNCGSGRTLLSLSSFMGDEETGFIRPDDGQTFTGEMDIPAFSHCGVGEDLSPLFTASISGSGNYAKIESGPWCRPSETRDCDADPEEPQTWTISPGGDVTATVAPFVIAGTGASQIRCEAAALRFHLDKQHWRQRFMLAEVTPTFTGCVLSASGREFPLALSVASNWWFNGRPIVNDTVTLELNGILINASGKIPATATGEVPSTSCAIRIGNIPALASTEETYAGLVGGYANGTFTASASMRVTNKTTCPSWTGFSRAGFGRITNAAFAWDPPQNFTLK</sequence>
<evidence type="ECO:0000256" key="1">
    <source>
        <dbReference type="SAM" id="SignalP"/>
    </source>
</evidence>
<keyword evidence="1" id="KW-0732">Signal</keyword>
<dbReference type="EMBL" id="FOVH01000014">
    <property type="protein sequence ID" value="SFP45072.1"/>
    <property type="molecule type" value="Genomic_DNA"/>
</dbReference>
<dbReference type="eggNOG" id="ENOG5034CBK">
    <property type="taxonomic scope" value="Bacteria"/>
</dbReference>